<reference evidence="1" key="1">
    <citation type="submission" date="2022-02" db="EMBL/GenBank/DDBJ databases">
        <title>Plant Genome Project.</title>
        <authorList>
            <person name="Zhang R.-G."/>
        </authorList>
    </citation>
    <scope>NUCLEOTIDE SEQUENCE</scope>
    <source>
        <strain evidence="1">AT1</strain>
    </source>
</reference>
<gene>
    <name evidence="1" type="ORF">RHMOL_Rhmol09G0274900</name>
</gene>
<sequence>MPFFVVVGPSSVAIISNHSIVVAVLECSNTGVDVSVAVVKPTIAVVTPTSRSTDEQQRSTHVPDFLRRRLST</sequence>
<dbReference type="Proteomes" id="UP001062846">
    <property type="component" value="Chromosome 9"/>
</dbReference>
<proteinExistence type="predicted"/>
<name>A0ACC0MHR1_RHOML</name>
<protein>
    <submittedName>
        <fullName evidence="1">Uncharacterized protein</fullName>
    </submittedName>
</protein>
<evidence type="ECO:0000313" key="2">
    <source>
        <dbReference type="Proteomes" id="UP001062846"/>
    </source>
</evidence>
<accession>A0ACC0MHR1</accession>
<evidence type="ECO:0000313" key="1">
    <source>
        <dbReference type="EMBL" id="KAI8540588.1"/>
    </source>
</evidence>
<keyword evidence="2" id="KW-1185">Reference proteome</keyword>
<organism evidence="1 2">
    <name type="scientific">Rhododendron molle</name>
    <name type="common">Chinese azalea</name>
    <name type="synonym">Azalea mollis</name>
    <dbReference type="NCBI Taxonomy" id="49168"/>
    <lineage>
        <taxon>Eukaryota</taxon>
        <taxon>Viridiplantae</taxon>
        <taxon>Streptophyta</taxon>
        <taxon>Embryophyta</taxon>
        <taxon>Tracheophyta</taxon>
        <taxon>Spermatophyta</taxon>
        <taxon>Magnoliopsida</taxon>
        <taxon>eudicotyledons</taxon>
        <taxon>Gunneridae</taxon>
        <taxon>Pentapetalae</taxon>
        <taxon>asterids</taxon>
        <taxon>Ericales</taxon>
        <taxon>Ericaceae</taxon>
        <taxon>Ericoideae</taxon>
        <taxon>Rhodoreae</taxon>
        <taxon>Rhododendron</taxon>
    </lineage>
</organism>
<dbReference type="EMBL" id="CM046396">
    <property type="protein sequence ID" value="KAI8540588.1"/>
    <property type="molecule type" value="Genomic_DNA"/>
</dbReference>
<comment type="caution">
    <text evidence="1">The sequence shown here is derived from an EMBL/GenBank/DDBJ whole genome shotgun (WGS) entry which is preliminary data.</text>
</comment>